<name>A0A4Y2SKU0_ARAVE</name>
<comment type="caution">
    <text evidence="1">The sequence shown here is derived from an EMBL/GenBank/DDBJ whole genome shotgun (WGS) entry which is preliminary data.</text>
</comment>
<keyword evidence="2" id="KW-1185">Reference proteome</keyword>
<dbReference type="Proteomes" id="UP000499080">
    <property type="component" value="Unassembled WGS sequence"/>
</dbReference>
<evidence type="ECO:0000313" key="1">
    <source>
        <dbReference type="EMBL" id="GBN87920.1"/>
    </source>
</evidence>
<organism evidence="1 2">
    <name type="scientific">Araneus ventricosus</name>
    <name type="common">Orbweaver spider</name>
    <name type="synonym">Epeira ventricosa</name>
    <dbReference type="NCBI Taxonomy" id="182803"/>
    <lineage>
        <taxon>Eukaryota</taxon>
        <taxon>Metazoa</taxon>
        <taxon>Ecdysozoa</taxon>
        <taxon>Arthropoda</taxon>
        <taxon>Chelicerata</taxon>
        <taxon>Arachnida</taxon>
        <taxon>Araneae</taxon>
        <taxon>Araneomorphae</taxon>
        <taxon>Entelegynae</taxon>
        <taxon>Araneoidea</taxon>
        <taxon>Araneidae</taxon>
        <taxon>Araneus</taxon>
    </lineage>
</organism>
<proteinExistence type="predicted"/>
<protein>
    <submittedName>
        <fullName evidence="1">Uncharacterized protein</fullName>
    </submittedName>
</protein>
<gene>
    <name evidence="1" type="ORF">AVEN_78870_1</name>
</gene>
<dbReference type="EMBL" id="BGPR01022041">
    <property type="protein sequence ID" value="GBN87920.1"/>
    <property type="molecule type" value="Genomic_DNA"/>
</dbReference>
<reference evidence="1 2" key="1">
    <citation type="journal article" date="2019" name="Sci. Rep.">
        <title>Orb-weaving spider Araneus ventricosus genome elucidates the spidroin gene catalogue.</title>
        <authorList>
            <person name="Kono N."/>
            <person name="Nakamura H."/>
            <person name="Ohtoshi R."/>
            <person name="Moran D.A.P."/>
            <person name="Shinohara A."/>
            <person name="Yoshida Y."/>
            <person name="Fujiwara M."/>
            <person name="Mori M."/>
            <person name="Tomita M."/>
            <person name="Arakawa K."/>
        </authorList>
    </citation>
    <scope>NUCLEOTIDE SEQUENCE [LARGE SCALE GENOMIC DNA]</scope>
</reference>
<dbReference type="AlphaFoldDB" id="A0A4Y2SKU0"/>
<evidence type="ECO:0000313" key="2">
    <source>
        <dbReference type="Proteomes" id="UP000499080"/>
    </source>
</evidence>
<sequence>MGVPISPKLHSGEYAKWNLCRYKGKGPCPVKNRTSALFQFADCRKYVKCGSAQIPFVPFTLPLLHHIFSKDIFVMTFWQFYVEFESAAAFARLSSASFLHLGRESQSERLHCLSSI</sequence>
<accession>A0A4Y2SKU0</accession>